<feature type="domain" description="Protein kinase" evidence="2">
    <location>
        <begin position="1"/>
        <end position="172"/>
    </location>
</feature>
<name>A0AAD3DRV2_9CHLO</name>
<organism evidence="3 4">
    <name type="scientific">Astrephomene gubernaculifera</name>
    <dbReference type="NCBI Taxonomy" id="47775"/>
    <lineage>
        <taxon>Eukaryota</taxon>
        <taxon>Viridiplantae</taxon>
        <taxon>Chlorophyta</taxon>
        <taxon>core chlorophytes</taxon>
        <taxon>Chlorophyceae</taxon>
        <taxon>CS clade</taxon>
        <taxon>Chlamydomonadales</taxon>
        <taxon>Astrephomenaceae</taxon>
        <taxon>Astrephomene</taxon>
    </lineage>
</organism>
<evidence type="ECO:0000313" key="4">
    <source>
        <dbReference type="Proteomes" id="UP001054857"/>
    </source>
</evidence>
<evidence type="ECO:0000256" key="1">
    <source>
        <dbReference type="SAM" id="MobiDB-lite"/>
    </source>
</evidence>
<dbReference type="PANTHER" id="PTHR44329:SF214">
    <property type="entry name" value="PROTEIN KINASE DOMAIN-CONTAINING PROTEIN"/>
    <property type="match status" value="1"/>
</dbReference>
<dbReference type="SUPFAM" id="SSF56112">
    <property type="entry name" value="Protein kinase-like (PK-like)"/>
    <property type="match status" value="1"/>
</dbReference>
<dbReference type="Pfam" id="PF00069">
    <property type="entry name" value="Pkinase"/>
    <property type="match status" value="1"/>
</dbReference>
<reference evidence="3 4" key="1">
    <citation type="journal article" date="2021" name="Sci. Rep.">
        <title>Genome sequencing of the multicellular alga Astrephomene provides insights into convergent evolution of germ-soma differentiation.</title>
        <authorList>
            <person name="Yamashita S."/>
            <person name="Yamamoto K."/>
            <person name="Matsuzaki R."/>
            <person name="Suzuki S."/>
            <person name="Yamaguchi H."/>
            <person name="Hirooka S."/>
            <person name="Minakuchi Y."/>
            <person name="Miyagishima S."/>
            <person name="Kawachi M."/>
            <person name="Toyoda A."/>
            <person name="Nozaki H."/>
        </authorList>
    </citation>
    <scope>NUCLEOTIDE SEQUENCE [LARGE SCALE GENOMIC DNA]</scope>
    <source>
        <strain evidence="3 4">NIES-4017</strain>
    </source>
</reference>
<evidence type="ECO:0000313" key="3">
    <source>
        <dbReference type="EMBL" id="GFR44776.1"/>
    </source>
</evidence>
<accession>A0AAD3DRV2</accession>
<sequence>MKAVYSTLLEIALALRHMHSLHLVHCDLKPQNVLLKSSPRDPRGFTAKLSDFGLSKMLEADEEGQLVIDDGIQSGTITHLPPEVLQGRRQLGPAVDIYAFGIVMFQMLCGMTVYRGLDMKQVIRGVVRHGLRPIFPSWVPHEYRDLAQRCWQVQPSLRPASLQLVAELESLLQATQQAAVAMGRGGGDGASLASLLTTTASSNAIKAAAAAAAAPTLQAAPAAAPVGAATIATTMTTTTDGIQAGPAAGAGGNGGGGGSVAAADRNAPYIVYQPPQQLYRPATTGGATRRATATGTVPTGSV</sequence>
<dbReference type="InterPro" id="IPR011009">
    <property type="entry name" value="Kinase-like_dom_sf"/>
</dbReference>
<dbReference type="EMBL" id="BMAR01000008">
    <property type="protein sequence ID" value="GFR44776.1"/>
    <property type="molecule type" value="Genomic_DNA"/>
</dbReference>
<dbReference type="GO" id="GO:0005524">
    <property type="term" value="F:ATP binding"/>
    <property type="evidence" value="ECO:0007669"/>
    <property type="project" value="InterPro"/>
</dbReference>
<dbReference type="SMART" id="SM00220">
    <property type="entry name" value="S_TKc"/>
    <property type="match status" value="1"/>
</dbReference>
<dbReference type="InterPro" id="IPR008271">
    <property type="entry name" value="Ser/Thr_kinase_AS"/>
</dbReference>
<comment type="caution">
    <text evidence="3">The sequence shown here is derived from an EMBL/GenBank/DDBJ whole genome shotgun (WGS) entry which is preliminary data.</text>
</comment>
<keyword evidence="4" id="KW-1185">Reference proteome</keyword>
<feature type="region of interest" description="Disordered" evidence="1">
    <location>
        <begin position="280"/>
        <end position="302"/>
    </location>
</feature>
<proteinExistence type="predicted"/>
<evidence type="ECO:0000259" key="2">
    <source>
        <dbReference type="PROSITE" id="PS50011"/>
    </source>
</evidence>
<dbReference type="InterPro" id="IPR000719">
    <property type="entry name" value="Prot_kinase_dom"/>
</dbReference>
<dbReference type="Gene3D" id="1.10.510.10">
    <property type="entry name" value="Transferase(Phosphotransferase) domain 1"/>
    <property type="match status" value="1"/>
</dbReference>
<dbReference type="InterPro" id="IPR051681">
    <property type="entry name" value="Ser/Thr_Kinases-Pseudokinases"/>
</dbReference>
<dbReference type="PROSITE" id="PS50011">
    <property type="entry name" value="PROTEIN_KINASE_DOM"/>
    <property type="match status" value="1"/>
</dbReference>
<dbReference type="GO" id="GO:0004674">
    <property type="term" value="F:protein serine/threonine kinase activity"/>
    <property type="evidence" value="ECO:0007669"/>
    <property type="project" value="TreeGrafter"/>
</dbReference>
<dbReference type="PANTHER" id="PTHR44329">
    <property type="entry name" value="SERINE/THREONINE-PROTEIN KINASE TNNI3K-RELATED"/>
    <property type="match status" value="1"/>
</dbReference>
<dbReference type="PROSITE" id="PS00108">
    <property type="entry name" value="PROTEIN_KINASE_ST"/>
    <property type="match status" value="1"/>
</dbReference>
<protein>
    <recommendedName>
        <fullName evidence="2">Protein kinase domain-containing protein</fullName>
    </recommendedName>
</protein>
<gene>
    <name evidence="3" type="ORF">Agub_g6108</name>
</gene>
<dbReference type="Proteomes" id="UP001054857">
    <property type="component" value="Unassembled WGS sequence"/>
</dbReference>
<dbReference type="AlphaFoldDB" id="A0AAD3DRV2"/>